<proteinExistence type="predicted"/>
<evidence type="ECO:0000313" key="2">
    <source>
        <dbReference type="Proteomes" id="UP000249248"/>
    </source>
</evidence>
<reference evidence="1 2" key="1">
    <citation type="submission" date="2018-06" db="EMBL/GenBank/DDBJ databases">
        <title>The draft genome sequence of Crocinitomix sp. SM1701.</title>
        <authorList>
            <person name="Zhang X."/>
        </authorList>
    </citation>
    <scope>NUCLEOTIDE SEQUENCE [LARGE SCALE GENOMIC DNA]</scope>
    <source>
        <strain evidence="1 2">SM1701</strain>
    </source>
</reference>
<dbReference type="Proteomes" id="UP000249248">
    <property type="component" value="Unassembled WGS sequence"/>
</dbReference>
<sequence>MKKISLTILLSLSIAFFTWFFLKKPVFKLDKIYLSISKKDFDELQNIRDKALEVGVLKRSKNDYVNCEIKKDSSILPGKVRLKGDWTDHLNGKKWSFRVKLEDSLSDGLKVFSLQNPKSRGYLNGYVFHRLLVKNGILSNEMSFVELFVNEESWGIYNLEEHLTERMIDHQQKPKGLILKFEDGEYFEKDVKKESTYGLLKTAKIKVYGDKSNKYKKNKAIEIIKEYQQQTDSVYTNFDAELMGKYYALCDLGKAYHAMGWINIRFYYNFKTMMMEPVGYDPYPALDWALPYLGQKAIAEQYKKKQFDIEKIVYSALYNQDIKAKYEAFIVQLTDSIYVAQFMAEELKKFQHFEVEIQREFKSYEYDWSFLSNNAKAIRNALITDGLLN</sequence>
<dbReference type="Pfam" id="PF08757">
    <property type="entry name" value="CotH"/>
    <property type="match status" value="1"/>
</dbReference>
<organism evidence="1 2">
    <name type="scientific">Putridiphycobacter roseus</name>
    <dbReference type="NCBI Taxonomy" id="2219161"/>
    <lineage>
        <taxon>Bacteria</taxon>
        <taxon>Pseudomonadati</taxon>
        <taxon>Bacteroidota</taxon>
        <taxon>Flavobacteriia</taxon>
        <taxon>Flavobacteriales</taxon>
        <taxon>Crocinitomicaceae</taxon>
        <taxon>Putridiphycobacter</taxon>
    </lineage>
</organism>
<dbReference type="EMBL" id="QKSB01000007">
    <property type="protein sequence ID" value="PZE16638.1"/>
    <property type="molecule type" value="Genomic_DNA"/>
</dbReference>
<keyword evidence="2" id="KW-1185">Reference proteome</keyword>
<comment type="caution">
    <text evidence="1">The sequence shown here is derived from an EMBL/GenBank/DDBJ whole genome shotgun (WGS) entry which is preliminary data.</text>
</comment>
<name>A0A2W1NPT1_9FLAO</name>
<protein>
    <recommendedName>
        <fullName evidence="3">Spore coat protein CotH</fullName>
    </recommendedName>
</protein>
<dbReference type="OrthoDB" id="6198791at2"/>
<evidence type="ECO:0008006" key="3">
    <source>
        <dbReference type="Google" id="ProtNLM"/>
    </source>
</evidence>
<dbReference type="RefSeq" id="WP_111063654.1">
    <property type="nucleotide sequence ID" value="NZ_JBHUCU010000017.1"/>
</dbReference>
<dbReference type="InterPro" id="IPR014867">
    <property type="entry name" value="Spore_coat_CotH_CotH2/3/7"/>
</dbReference>
<accession>A0A2W1NPT1</accession>
<gene>
    <name evidence="1" type="ORF">DNU06_12345</name>
</gene>
<dbReference type="AlphaFoldDB" id="A0A2W1NPT1"/>
<evidence type="ECO:0000313" key="1">
    <source>
        <dbReference type="EMBL" id="PZE16638.1"/>
    </source>
</evidence>